<protein>
    <recommendedName>
        <fullName evidence="4">Modulator of FtsH protease</fullName>
    </recommendedName>
</protein>
<keyword evidence="3" id="KW-1185">Reference proteome</keyword>
<evidence type="ECO:0000313" key="2">
    <source>
        <dbReference type="EMBL" id="SDG89633.1"/>
    </source>
</evidence>
<proteinExistence type="predicted"/>
<evidence type="ECO:0000313" key="3">
    <source>
        <dbReference type="Proteomes" id="UP000199009"/>
    </source>
</evidence>
<accession>A0A1G7XZU8</accession>
<feature type="transmembrane region" description="Helical" evidence="1">
    <location>
        <begin position="109"/>
        <end position="130"/>
    </location>
</feature>
<feature type="transmembrane region" description="Helical" evidence="1">
    <location>
        <begin position="47"/>
        <end position="66"/>
    </location>
</feature>
<dbReference type="AlphaFoldDB" id="A0A1G7XZU8"/>
<feature type="transmembrane region" description="Helical" evidence="1">
    <location>
        <begin position="12"/>
        <end position="35"/>
    </location>
</feature>
<reference evidence="2 3" key="1">
    <citation type="submission" date="2016-10" db="EMBL/GenBank/DDBJ databases">
        <authorList>
            <person name="de Groot N.N."/>
        </authorList>
    </citation>
    <scope>NUCLEOTIDE SEQUENCE [LARGE SCALE GENOMIC DNA]</scope>
    <source>
        <strain evidence="2 3">DSM 23142</strain>
    </source>
</reference>
<evidence type="ECO:0008006" key="4">
    <source>
        <dbReference type="Google" id="ProtNLM"/>
    </source>
</evidence>
<sequence>MNELLLEWKDFNVAIAGATAALGGLVIVAASVNIGDIVKSRSLTARLGSGIVMLVAALVVSASALMPAINETVYGIVVLVIALGALLFQIMITRAVLEDHDPRHKANWAKVALGFLPVAAYLVAGGLAVASQPAGLYFAAAGAILAIVAALIVSWVALVEVLR</sequence>
<dbReference type="EMBL" id="LT629692">
    <property type="protein sequence ID" value="SDG89633.1"/>
    <property type="molecule type" value="Genomic_DNA"/>
</dbReference>
<dbReference type="OrthoDB" id="4949050at2"/>
<keyword evidence="1" id="KW-1133">Transmembrane helix</keyword>
<evidence type="ECO:0000256" key="1">
    <source>
        <dbReference type="SAM" id="Phobius"/>
    </source>
</evidence>
<keyword evidence="1" id="KW-0812">Transmembrane</keyword>
<organism evidence="2 3">
    <name type="scientific">Microbacterium pygmaeum</name>
    <dbReference type="NCBI Taxonomy" id="370764"/>
    <lineage>
        <taxon>Bacteria</taxon>
        <taxon>Bacillati</taxon>
        <taxon>Actinomycetota</taxon>
        <taxon>Actinomycetes</taxon>
        <taxon>Micrococcales</taxon>
        <taxon>Microbacteriaceae</taxon>
        <taxon>Microbacterium</taxon>
    </lineage>
</organism>
<feature type="transmembrane region" description="Helical" evidence="1">
    <location>
        <begin position="72"/>
        <end position="97"/>
    </location>
</feature>
<dbReference type="RefSeq" id="WP_091488448.1">
    <property type="nucleotide sequence ID" value="NZ_LT629692.1"/>
</dbReference>
<keyword evidence="1" id="KW-0472">Membrane</keyword>
<feature type="transmembrane region" description="Helical" evidence="1">
    <location>
        <begin position="136"/>
        <end position="158"/>
    </location>
</feature>
<name>A0A1G7XZU8_9MICO</name>
<dbReference type="Proteomes" id="UP000199009">
    <property type="component" value="Chromosome I"/>
</dbReference>
<gene>
    <name evidence="2" type="ORF">SAMN04489810_1589</name>
</gene>